<dbReference type="Pfam" id="PF10585">
    <property type="entry name" value="UBA_E1_SCCH"/>
    <property type="match status" value="1"/>
</dbReference>
<dbReference type="Pfam" id="PF16191">
    <property type="entry name" value="E1_4HB"/>
    <property type="match status" value="1"/>
</dbReference>
<accession>A0ABM1EUP5</accession>
<evidence type="ECO:0000256" key="4">
    <source>
        <dbReference type="SAM" id="MobiDB-lite"/>
    </source>
</evidence>
<dbReference type="InterPro" id="IPR032420">
    <property type="entry name" value="E1_4HB"/>
</dbReference>
<evidence type="ECO:0000313" key="7">
    <source>
        <dbReference type="RefSeq" id="XP_014675916.1"/>
    </source>
</evidence>
<evidence type="ECO:0000259" key="5">
    <source>
        <dbReference type="SMART" id="SM00985"/>
    </source>
</evidence>
<proteinExistence type="inferred from homology"/>
<dbReference type="Pfam" id="PF16190">
    <property type="entry name" value="E1_FCCH"/>
    <property type="match status" value="1"/>
</dbReference>
<feature type="region of interest" description="Disordered" evidence="4">
    <location>
        <begin position="732"/>
        <end position="761"/>
    </location>
</feature>
<protein>
    <submittedName>
        <fullName evidence="7">Ubiquitin-like modifier-activating enzyme 6</fullName>
    </submittedName>
</protein>
<evidence type="ECO:0000256" key="3">
    <source>
        <dbReference type="ARBA" id="ARBA00022598"/>
    </source>
</evidence>
<dbReference type="InterPro" id="IPR018965">
    <property type="entry name" value="Ub-activating_enz_E1_C"/>
</dbReference>
<feature type="domain" description="Ubiquitin-activating enzyme E1 C-terminal" evidence="5">
    <location>
        <begin position="811"/>
        <end position="928"/>
    </location>
</feature>
<dbReference type="InterPro" id="IPR019572">
    <property type="entry name" value="UBA_E1_SCCH"/>
</dbReference>
<dbReference type="Gene3D" id="3.40.50.12550">
    <property type="entry name" value="Ubiquitin-activating enzyme E1, inactive adenylation domain, subdomain 2"/>
    <property type="match status" value="1"/>
</dbReference>
<dbReference type="SUPFAM" id="SSF69572">
    <property type="entry name" value="Activating enzymes of the ubiquitin-like proteins"/>
    <property type="match status" value="2"/>
</dbReference>
<dbReference type="GeneID" id="106815903"/>
<dbReference type="InterPro" id="IPR000594">
    <property type="entry name" value="ThiF_NAD_FAD-bd"/>
</dbReference>
<reference evidence="7" key="1">
    <citation type="submission" date="2025-08" db="UniProtKB">
        <authorList>
            <consortium name="RefSeq"/>
        </authorList>
    </citation>
    <scope>IDENTIFICATION</scope>
</reference>
<comment type="pathway">
    <text evidence="1">Protein modification; protein ubiquitination.</text>
</comment>
<evidence type="ECO:0000256" key="1">
    <source>
        <dbReference type="ARBA" id="ARBA00004906"/>
    </source>
</evidence>
<gene>
    <name evidence="7" type="primary">LOC106815903</name>
</gene>
<organism evidence="6 7">
    <name type="scientific">Priapulus caudatus</name>
    <name type="common">Priapulid worm</name>
    <dbReference type="NCBI Taxonomy" id="37621"/>
    <lineage>
        <taxon>Eukaryota</taxon>
        <taxon>Metazoa</taxon>
        <taxon>Ecdysozoa</taxon>
        <taxon>Scalidophora</taxon>
        <taxon>Priapulida</taxon>
        <taxon>Priapulimorpha</taxon>
        <taxon>Priapulimorphida</taxon>
        <taxon>Priapulidae</taxon>
        <taxon>Priapulus</taxon>
    </lineage>
</organism>
<dbReference type="Gene3D" id="3.10.290.60">
    <property type="entry name" value="Ubiquitin-activating enzyme E1, UFD domain"/>
    <property type="match status" value="1"/>
</dbReference>
<feature type="compositionally biased region" description="Basic and acidic residues" evidence="4">
    <location>
        <begin position="732"/>
        <end position="746"/>
    </location>
</feature>
<dbReference type="InterPro" id="IPR042063">
    <property type="entry name" value="Ubi_acti_E1_SCCH"/>
</dbReference>
<dbReference type="Gene3D" id="1.10.10.2660">
    <property type="entry name" value="Ubiquitin-activating enzyme E1, SCCH domain"/>
    <property type="match status" value="1"/>
</dbReference>
<comment type="similarity">
    <text evidence="2">Belongs to the ubiquitin-activating E1 family.</text>
</comment>
<dbReference type="PANTHER" id="PTHR10953">
    <property type="entry name" value="UBIQUITIN-ACTIVATING ENZYME E1"/>
    <property type="match status" value="1"/>
</dbReference>
<dbReference type="Gene3D" id="2.40.30.180">
    <property type="entry name" value="Ubiquitin-activating enzyme E1, FCCH domain"/>
    <property type="match status" value="1"/>
</dbReference>
<evidence type="ECO:0000256" key="2">
    <source>
        <dbReference type="ARBA" id="ARBA00005673"/>
    </source>
</evidence>
<dbReference type="Pfam" id="PF00899">
    <property type="entry name" value="ThiF"/>
    <property type="match status" value="1"/>
</dbReference>
<dbReference type="SMART" id="SM00985">
    <property type="entry name" value="UBA_e1_C"/>
    <property type="match status" value="1"/>
</dbReference>
<evidence type="ECO:0000313" key="6">
    <source>
        <dbReference type="Proteomes" id="UP000695022"/>
    </source>
</evidence>
<dbReference type="InterPro" id="IPR032418">
    <property type="entry name" value="E1_FCCH"/>
</dbReference>
<dbReference type="PANTHER" id="PTHR10953:SF186">
    <property type="entry name" value="UBIQUITIN-LIKE MODIFIER-ACTIVATING ENZYME 6"/>
    <property type="match status" value="1"/>
</dbReference>
<dbReference type="Proteomes" id="UP000695022">
    <property type="component" value="Unplaced"/>
</dbReference>
<dbReference type="RefSeq" id="XP_014675916.1">
    <property type="nucleotide sequence ID" value="XM_014820430.1"/>
</dbReference>
<keyword evidence="3" id="KW-0436">Ligase</keyword>
<dbReference type="InterPro" id="IPR045886">
    <property type="entry name" value="ThiF/MoeB/HesA"/>
</dbReference>
<dbReference type="InterPro" id="IPR038252">
    <property type="entry name" value="UBA_E1_C_sf"/>
</dbReference>
<name>A0ABM1EUP5_PRICU</name>
<keyword evidence="6" id="KW-1185">Reference proteome</keyword>
<dbReference type="InterPro" id="IPR042302">
    <property type="entry name" value="E1_FCCH_sf"/>
</dbReference>
<dbReference type="Pfam" id="PF09358">
    <property type="entry name" value="E1_UFD"/>
    <property type="match status" value="1"/>
</dbReference>
<dbReference type="Gene3D" id="3.40.50.720">
    <property type="entry name" value="NAD(P)-binding Rossmann-like Domain"/>
    <property type="match status" value="2"/>
</dbReference>
<dbReference type="InterPro" id="IPR035985">
    <property type="entry name" value="Ubiquitin-activating_enz"/>
</dbReference>
<sequence length="933" mass="102738">MDTEIDDSLYSRQRYVLGDSAMQKMARSNVLIVGLGGLGVEIAKDIVLAGVKSLTVQDWKVATYHDLGTQFFLTEDDVINQRNGISICIKSQVLCVILTRLPISLQIKVDNFCRNHSNPIKFIATSLYGMFGSIFCDFGDEFEVIDKNGEEPKEVFVANISKGKSGLVTCLENGMHGFESGNIVTFKEVGGMEKVNGKQFVINVASPYSFSIGDTAGDVFQPYTTGGIAVEVKVPQTVKFRSLEEQIANPDIVSADLQKMETACDVHVGFLALYEFSRASSRLPNVRCRGDAAELTRLATQINGRMKEPVEKLDEELLAAMSYTAQGAFGPLACAIGGIVAQEALKAVTGKFSPLQQWAIVVCFAHVQKSKSVVGADAARQINPQLQILAQQNRVCPQSEQTYSDDFFTRQHVVVNALDNVEARRYIDGRCVTNQRALLDSGTLGAKGHVQVIVPHLTESYSSQQDPVEQDIPYCTVKSFPAVIEHTIQWVRDKFESSFAMKPAMYNKFWTSHGPPDAVVRAVRDGRSLDNLPHVVKVVSSRPRAWTDCLQLARRKFEKYFSHKAKHLRHAFPLDTKLRDGSLFWQSPKRPPSHIQFDICNSLHVDCVVVTAKLYAQVYGLAITEEDLSPQCIDQIISNITVVPWRPSSKAIETDESVTRPAEPHVASIDDLQAVETLLQNAIQAGQLDAGDLALQPLTFEKDDDSNGHVDFMTAVSNLRACMYGIEPVDRLKSDSNRDSKSDCKSKPSLRACTHRASRPPETKRIAGRIVPAIATTTASVAGPARLASSSTVALASPAAGGAAGDATERFLNLALPVIVVAKPAPCQCTQLSDSVHITLWDRWEVKGHKDFTLNNFIKAVRDEHGMTVTMVVHGVKMVYVPIMPGHKKRLTQPMLKLMRIPAGQSYVDLTVSLEDDATRREVAGPPIRYFFK</sequence>